<name>A0A9J7HLY2_BRAFL</name>
<dbReference type="GO" id="GO:0090071">
    <property type="term" value="P:negative regulation of ribosome biogenesis"/>
    <property type="evidence" value="ECO:0000318"/>
    <property type="project" value="GO_Central"/>
</dbReference>
<keyword evidence="6" id="KW-1185">Reference proteome</keyword>
<evidence type="ECO:0000313" key="6">
    <source>
        <dbReference type="Proteomes" id="UP000001554"/>
    </source>
</evidence>
<dbReference type="AlphaFoldDB" id="A0A9J7HLY2"/>
<evidence type="ECO:0000256" key="5">
    <source>
        <dbReference type="ARBA" id="ARBA00073331"/>
    </source>
</evidence>
<dbReference type="OrthoDB" id="21330at2759"/>
<dbReference type="OMA" id="HYHRSAN"/>
<reference evidence="7" key="2">
    <citation type="submission" date="2025-08" db="UniProtKB">
        <authorList>
            <consortium name="RefSeq"/>
        </authorList>
    </citation>
    <scope>IDENTIFICATION</scope>
    <source>
        <strain evidence="7">S238N-H82</strain>
        <tissue evidence="7">Testes</tissue>
    </source>
</reference>
<dbReference type="PANTHER" id="PTHR21043:SF0">
    <property type="entry name" value="MITOCHONDRIAL ASSEMBLY OF RIBOSOMAL LARGE SUBUNIT PROTEIN 1"/>
    <property type="match status" value="1"/>
</dbReference>
<proteinExistence type="inferred from homology"/>
<comment type="subcellular location">
    <subcellularLocation>
        <location evidence="1">Mitochondrion</location>
    </subcellularLocation>
</comment>
<evidence type="ECO:0000313" key="7">
    <source>
        <dbReference type="RefSeq" id="XP_035662006.1"/>
    </source>
</evidence>
<dbReference type="InterPro" id="IPR004394">
    <property type="entry name" value="Iojap/RsfS/C7orf30"/>
</dbReference>
<dbReference type="SUPFAM" id="SSF81301">
    <property type="entry name" value="Nucleotidyltransferase"/>
    <property type="match status" value="1"/>
</dbReference>
<organism evidence="6 7">
    <name type="scientific">Branchiostoma floridae</name>
    <name type="common">Florida lancelet</name>
    <name type="synonym">Amphioxus</name>
    <dbReference type="NCBI Taxonomy" id="7739"/>
    <lineage>
        <taxon>Eukaryota</taxon>
        <taxon>Metazoa</taxon>
        <taxon>Chordata</taxon>
        <taxon>Cephalochordata</taxon>
        <taxon>Leptocardii</taxon>
        <taxon>Amphioxiformes</taxon>
        <taxon>Branchiostomatidae</taxon>
        <taxon>Branchiostoma</taxon>
    </lineage>
</organism>
<evidence type="ECO:0000256" key="4">
    <source>
        <dbReference type="ARBA" id="ARBA00053669"/>
    </source>
</evidence>
<evidence type="ECO:0000256" key="2">
    <source>
        <dbReference type="ARBA" id="ARBA00010574"/>
    </source>
</evidence>
<evidence type="ECO:0000256" key="1">
    <source>
        <dbReference type="ARBA" id="ARBA00004173"/>
    </source>
</evidence>
<dbReference type="InterPro" id="IPR043519">
    <property type="entry name" value="NT_sf"/>
</dbReference>
<dbReference type="HAMAP" id="MF_01477">
    <property type="entry name" value="Iojap_RsfS"/>
    <property type="match status" value="1"/>
</dbReference>
<dbReference type="GO" id="GO:0005739">
    <property type="term" value="C:mitochondrion"/>
    <property type="evidence" value="ECO:0000318"/>
    <property type="project" value="GO_Central"/>
</dbReference>
<dbReference type="KEGG" id="bfo:118406211"/>
<sequence length="271" mass="30952">MAAMCCKTGSFLGIMSFKRFLSRSSVISSRMCNRVCTSAVCRYHRTENWPTICSKSDAKLSRNLCHRWSSPQLDLDERRLGLQNTGLLYVGWSPYRSINHRLFTSYGSDRTGGSSYEAEAVTGRPREREARLKGVFTIDELVEELRGENAKDICVIKVPVSLQYVDFLVIVSGSSTRHLKSIAQYVISLHKDRKGARDKFVTVEGADCDDWMAIDLGNIALHMMLPETREKYELEKLWTLGSEYDDQTRDISFLNFPFALSDQFEILQTEE</sequence>
<dbReference type="GO" id="GO:0043023">
    <property type="term" value="F:ribosomal large subunit binding"/>
    <property type="evidence" value="ECO:0000318"/>
    <property type="project" value="GO_Central"/>
</dbReference>
<comment type="similarity">
    <text evidence="2">Belongs to the Iojap/RsfS family.</text>
</comment>
<comment type="function">
    <text evidence="4">Required for normal mitochondrial ribosome function and mitochondrial translation. May play a role in ribosome biogenesis by preventing premature association of the 28S and 39S ribosomal subunits. Interacts with mitochondrial ribosomal protein uL14m (MRPL14), probably blocking formation of intersubunit bridge B8, preventing association of the 28S and 39S ribosomal subunits. Addition to isolated mitochondrial ribosomal subunits partially inhibits translation, probably by interfering with the association of the 28S and 39S ribosomal subunits and the formation of functional ribosomes. May also participate in the assembly and/or regulation of the stability of the large subunit of the mitochondrial ribosome. May function as a ribosomal silencing factor.</text>
</comment>
<evidence type="ECO:0000256" key="3">
    <source>
        <dbReference type="ARBA" id="ARBA00023128"/>
    </source>
</evidence>
<dbReference type="Proteomes" id="UP000001554">
    <property type="component" value="Chromosome 18"/>
</dbReference>
<keyword evidence="3" id="KW-0496">Mitochondrion</keyword>
<protein>
    <recommendedName>
        <fullName evidence="5">Mitochondrial assembly of ribosomal large subunit protein 1</fullName>
    </recommendedName>
</protein>
<dbReference type="GO" id="GO:0017148">
    <property type="term" value="P:negative regulation of translation"/>
    <property type="evidence" value="ECO:0000318"/>
    <property type="project" value="GO_Central"/>
</dbReference>
<dbReference type="RefSeq" id="XP_035662006.1">
    <property type="nucleotide sequence ID" value="XM_035806113.1"/>
</dbReference>
<dbReference type="Pfam" id="PF02410">
    <property type="entry name" value="RsfS"/>
    <property type="match status" value="1"/>
</dbReference>
<accession>A0A9J7HLY2</accession>
<dbReference type="PANTHER" id="PTHR21043">
    <property type="entry name" value="IOJAP SUPERFAMILY ORTHOLOG"/>
    <property type="match status" value="1"/>
</dbReference>
<dbReference type="FunFam" id="3.30.460.10:FF:000018">
    <property type="entry name" value="Mitochondrial assembly of ribosomal large subunit 1"/>
    <property type="match status" value="1"/>
</dbReference>
<reference evidence="6" key="1">
    <citation type="journal article" date="2020" name="Nat. Ecol. Evol.">
        <title>Deeply conserved synteny resolves early events in vertebrate evolution.</title>
        <authorList>
            <person name="Simakov O."/>
            <person name="Marletaz F."/>
            <person name="Yue J.X."/>
            <person name="O'Connell B."/>
            <person name="Jenkins J."/>
            <person name="Brandt A."/>
            <person name="Calef R."/>
            <person name="Tung C.H."/>
            <person name="Huang T.K."/>
            <person name="Schmutz J."/>
            <person name="Satoh N."/>
            <person name="Yu J.K."/>
            <person name="Putnam N.H."/>
            <person name="Green R.E."/>
            <person name="Rokhsar D.S."/>
        </authorList>
    </citation>
    <scope>NUCLEOTIDE SEQUENCE [LARGE SCALE GENOMIC DNA]</scope>
    <source>
        <strain evidence="6">S238N-H82</strain>
    </source>
</reference>
<dbReference type="Gene3D" id="3.30.460.10">
    <property type="entry name" value="Beta Polymerase, domain 2"/>
    <property type="match status" value="1"/>
</dbReference>
<dbReference type="GeneID" id="118406211"/>
<dbReference type="NCBIfam" id="TIGR00090">
    <property type="entry name" value="rsfS_iojap_ybeB"/>
    <property type="match status" value="1"/>
</dbReference>
<gene>
    <name evidence="7" type="primary">LOC118406211</name>
</gene>